<sequence length="201" mass="22313">MCLEDLPRFTVLRHAIGEGLERLSDRAGRSAASDSDTVPAHGVHWDWLFAPPPVPGTGLITPRENPSDAANPMRDRRSLWTWATEPLSESGWGRWTAETFTSVPATRLADHRFRYLDFQGDLGADRGFVSQIATGHYRPVGLSSDPFEAELIVAVNDRSQPPTVGYRLKFSRQNSGPTTTAGQSWQLRIETPGTETESPRR</sequence>
<protein>
    <submittedName>
        <fullName evidence="2">Uncharacterized protein</fullName>
    </submittedName>
</protein>
<organism evidence="2 3">
    <name type="scientific">Roseiconus nitratireducens</name>
    <dbReference type="NCBI Taxonomy" id="2605748"/>
    <lineage>
        <taxon>Bacteria</taxon>
        <taxon>Pseudomonadati</taxon>
        <taxon>Planctomycetota</taxon>
        <taxon>Planctomycetia</taxon>
        <taxon>Pirellulales</taxon>
        <taxon>Pirellulaceae</taxon>
        <taxon>Roseiconus</taxon>
    </lineage>
</organism>
<name>A0A5M6D195_9BACT</name>
<reference evidence="2 3" key="1">
    <citation type="submission" date="2019-08" db="EMBL/GenBank/DDBJ databases">
        <authorList>
            <person name="Dhanesh K."/>
            <person name="Kumar G."/>
            <person name="Sasikala C."/>
            <person name="Venkata Ramana C."/>
        </authorList>
    </citation>
    <scope>NUCLEOTIDE SEQUENCE [LARGE SCALE GENOMIC DNA]</scope>
    <source>
        <strain evidence="2 3">JC645</strain>
    </source>
</reference>
<proteinExistence type="predicted"/>
<accession>A0A5M6D195</accession>
<dbReference type="AlphaFoldDB" id="A0A5M6D195"/>
<evidence type="ECO:0000256" key="1">
    <source>
        <dbReference type="SAM" id="MobiDB-lite"/>
    </source>
</evidence>
<comment type="caution">
    <text evidence="2">The sequence shown here is derived from an EMBL/GenBank/DDBJ whole genome shotgun (WGS) entry which is preliminary data.</text>
</comment>
<evidence type="ECO:0000313" key="2">
    <source>
        <dbReference type="EMBL" id="KAA5540062.1"/>
    </source>
</evidence>
<dbReference type="RefSeq" id="WP_150078855.1">
    <property type="nucleotide sequence ID" value="NZ_VWOX01000015.1"/>
</dbReference>
<dbReference type="EMBL" id="VWOX01000015">
    <property type="protein sequence ID" value="KAA5540062.1"/>
    <property type="molecule type" value="Genomic_DNA"/>
</dbReference>
<feature type="compositionally biased region" description="Polar residues" evidence="1">
    <location>
        <begin position="171"/>
        <end position="186"/>
    </location>
</feature>
<keyword evidence="3" id="KW-1185">Reference proteome</keyword>
<gene>
    <name evidence="2" type="ORF">FYK55_22395</name>
</gene>
<dbReference type="Proteomes" id="UP000324479">
    <property type="component" value="Unassembled WGS sequence"/>
</dbReference>
<evidence type="ECO:0000313" key="3">
    <source>
        <dbReference type="Proteomes" id="UP000324479"/>
    </source>
</evidence>
<feature type="region of interest" description="Disordered" evidence="1">
    <location>
        <begin position="167"/>
        <end position="201"/>
    </location>
</feature>